<evidence type="ECO:0000313" key="3">
    <source>
        <dbReference type="EMBL" id="MCC2230649.1"/>
    </source>
</evidence>
<dbReference type="InterPro" id="IPR001653">
    <property type="entry name" value="DAP_epimerase_DapF"/>
</dbReference>
<organism evidence="3 4">
    <name type="scientific">Hominifimenecus microfluidus</name>
    <dbReference type="NCBI Taxonomy" id="2885348"/>
    <lineage>
        <taxon>Bacteria</taxon>
        <taxon>Bacillati</taxon>
        <taxon>Bacillota</taxon>
        <taxon>Clostridia</taxon>
        <taxon>Lachnospirales</taxon>
        <taxon>Lachnospiraceae</taxon>
        <taxon>Hominifimenecus</taxon>
    </lineage>
</organism>
<dbReference type="SUPFAM" id="SSF54506">
    <property type="entry name" value="Diaminopimelate epimerase-like"/>
    <property type="match status" value="1"/>
</dbReference>
<evidence type="ECO:0000313" key="4">
    <source>
        <dbReference type="Proteomes" id="UP001198182"/>
    </source>
</evidence>
<proteinExistence type="inferred from homology"/>
<comment type="caution">
    <text evidence="3">The sequence shown here is derived from an EMBL/GenBank/DDBJ whole genome shotgun (WGS) entry which is preliminary data.</text>
</comment>
<reference evidence="3" key="1">
    <citation type="submission" date="2021-10" db="EMBL/GenBank/DDBJ databases">
        <title>Anaerobic single-cell dispensing facilitates the cultivation of human gut bacteria.</title>
        <authorList>
            <person name="Afrizal A."/>
        </authorList>
    </citation>
    <scope>NUCLEOTIDE SEQUENCE</scope>
    <source>
        <strain evidence="3">CLA-AA-H215</strain>
    </source>
</reference>
<comment type="similarity">
    <text evidence="1">Belongs to the diaminopimelate epimerase family.</text>
</comment>
<dbReference type="PANTHER" id="PTHR31689:SF0">
    <property type="entry name" value="DIAMINOPIMELATE EPIMERASE"/>
    <property type="match status" value="1"/>
</dbReference>
<gene>
    <name evidence="3" type="ORF">LKD81_06495</name>
</gene>
<dbReference type="PANTHER" id="PTHR31689">
    <property type="entry name" value="DIAMINOPIMELATE EPIMERASE, CHLOROPLASTIC"/>
    <property type="match status" value="1"/>
</dbReference>
<protein>
    <submittedName>
        <fullName evidence="3">Uncharacterized protein</fullName>
    </submittedName>
</protein>
<dbReference type="AlphaFoldDB" id="A0AAE3JE56"/>
<dbReference type="GO" id="GO:0009089">
    <property type="term" value="P:lysine biosynthetic process via diaminopimelate"/>
    <property type="evidence" value="ECO:0007669"/>
    <property type="project" value="InterPro"/>
</dbReference>
<sequence length="152" mass="16902">MRLTLYKYHGQNKDYLVYDTIQNHKKLNESMIRMLCDRNRGLGSDGLITGPFLEDDTIGVQVYGPDGSEKNEDSKAFPVFAKYLKDNLYVTRERFHLQTPEGAVTIHYDNEDATDITVTTKDAAGTVSSSSSRATAIGTVILSPEYLESLGA</sequence>
<keyword evidence="4" id="KW-1185">Reference proteome</keyword>
<name>A0AAE3JE56_9FIRM</name>
<dbReference type="GO" id="GO:0005829">
    <property type="term" value="C:cytosol"/>
    <property type="evidence" value="ECO:0007669"/>
    <property type="project" value="TreeGrafter"/>
</dbReference>
<dbReference type="GO" id="GO:0008837">
    <property type="term" value="F:diaminopimelate epimerase activity"/>
    <property type="evidence" value="ECO:0007669"/>
    <property type="project" value="InterPro"/>
</dbReference>
<evidence type="ECO:0000256" key="2">
    <source>
        <dbReference type="ARBA" id="ARBA00023235"/>
    </source>
</evidence>
<dbReference type="EMBL" id="JAJEQR010000014">
    <property type="protein sequence ID" value="MCC2230649.1"/>
    <property type="molecule type" value="Genomic_DNA"/>
</dbReference>
<dbReference type="Proteomes" id="UP001198182">
    <property type="component" value="Unassembled WGS sequence"/>
</dbReference>
<evidence type="ECO:0000256" key="1">
    <source>
        <dbReference type="ARBA" id="ARBA00010219"/>
    </source>
</evidence>
<dbReference type="Gene3D" id="3.10.310.10">
    <property type="entry name" value="Diaminopimelate Epimerase, Chain A, domain 1"/>
    <property type="match status" value="1"/>
</dbReference>
<dbReference type="Pfam" id="PF01678">
    <property type="entry name" value="DAP_epimerase"/>
    <property type="match status" value="1"/>
</dbReference>
<keyword evidence="2" id="KW-0413">Isomerase</keyword>
<dbReference type="RefSeq" id="WP_308453284.1">
    <property type="nucleotide sequence ID" value="NZ_JAJEQR010000014.1"/>
</dbReference>
<accession>A0AAE3JE56</accession>